<name>A0A382PJ89_9ZZZZ</name>
<proteinExistence type="predicted"/>
<evidence type="ECO:0000313" key="1">
    <source>
        <dbReference type="EMBL" id="SVC72042.1"/>
    </source>
</evidence>
<dbReference type="AlphaFoldDB" id="A0A382PJ89"/>
<organism evidence="1">
    <name type="scientific">marine metagenome</name>
    <dbReference type="NCBI Taxonomy" id="408172"/>
    <lineage>
        <taxon>unclassified sequences</taxon>
        <taxon>metagenomes</taxon>
        <taxon>ecological metagenomes</taxon>
    </lineage>
</organism>
<reference evidence="1" key="1">
    <citation type="submission" date="2018-05" db="EMBL/GenBank/DDBJ databases">
        <authorList>
            <person name="Lanie J.A."/>
            <person name="Ng W.-L."/>
            <person name="Kazmierczak K.M."/>
            <person name="Andrzejewski T.M."/>
            <person name="Davidsen T.M."/>
            <person name="Wayne K.J."/>
            <person name="Tettelin H."/>
            <person name="Glass J.I."/>
            <person name="Rusch D."/>
            <person name="Podicherti R."/>
            <person name="Tsui H.-C.T."/>
            <person name="Winkler M.E."/>
        </authorList>
    </citation>
    <scope>NUCLEOTIDE SEQUENCE</scope>
</reference>
<accession>A0A382PJ89</accession>
<dbReference type="EMBL" id="UINC01106996">
    <property type="protein sequence ID" value="SVC72042.1"/>
    <property type="molecule type" value="Genomic_DNA"/>
</dbReference>
<gene>
    <name evidence="1" type="ORF">METZ01_LOCUS324896</name>
</gene>
<sequence>MMRFHRLAAALLGAVLCAHLIAQPVSAEEKQSSFKARRSLGVLFIGGSLVLAKQGFSFRDEADELYAKYKKAGSPEEADRLYTRTNNRDVKSQVSWALAAAFVLSGSRLLLSKDGGSSRIAKVDRVAPGFLLEPQLQPRRIGVQLKRRFF</sequence>
<protein>
    <submittedName>
        <fullName evidence="1">Uncharacterized protein</fullName>
    </submittedName>
</protein>